<gene>
    <name evidence="2" type="ORF">BET01_06510</name>
</gene>
<reference evidence="2 3" key="1">
    <citation type="submission" date="2016-08" db="EMBL/GenBank/DDBJ databases">
        <title>A new outlook on sporulation: Clostridium algidixylanolyticum.</title>
        <authorList>
            <person name="Poppleton D.I."/>
            <person name="Gribaldo S."/>
        </authorList>
    </citation>
    <scope>NUCLEOTIDE SEQUENCE [LARGE SCALE GENOMIC DNA]</scope>
    <source>
        <strain evidence="2 3">SPL73</strain>
    </source>
</reference>
<protein>
    <recommendedName>
        <fullName evidence="1">Carrier domain-containing protein</fullName>
    </recommendedName>
</protein>
<dbReference type="SUPFAM" id="SSF47336">
    <property type="entry name" value="ACP-like"/>
    <property type="match status" value="1"/>
</dbReference>
<accession>A0A419SYA9</accession>
<dbReference type="InterPro" id="IPR009081">
    <property type="entry name" value="PP-bd_ACP"/>
</dbReference>
<name>A0A419SYA9_9FIRM</name>
<dbReference type="OrthoDB" id="2665522at2"/>
<dbReference type="EMBL" id="MCIA01000031">
    <property type="protein sequence ID" value="RKD30242.1"/>
    <property type="molecule type" value="Genomic_DNA"/>
</dbReference>
<evidence type="ECO:0000259" key="1">
    <source>
        <dbReference type="Pfam" id="PF00550"/>
    </source>
</evidence>
<dbReference type="Pfam" id="PF00550">
    <property type="entry name" value="PP-binding"/>
    <property type="match status" value="1"/>
</dbReference>
<organism evidence="2 3">
    <name type="scientific">Lacrimispora algidixylanolytica</name>
    <dbReference type="NCBI Taxonomy" id="94868"/>
    <lineage>
        <taxon>Bacteria</taxon>
        <taxon>Bacillati</taxon>
        <taxon>Bacillota</taxon>
        <taxon>Clostridia</taxon>
        <taxon>Lachnospirales</taxon>
        <taxon>Lachnospiraceae</taxon>
        <taxon>Lacrimispora</taxon>
    </lineage>
</organism>
<evidence type="ECO:0000313" key="3">
    <source>
        <dbReference type="Proteomes" id="UP000284277"/>
    </source>
</evidence>
<feature type="domain" description="Carrier" evidence="1">
    <location>
        <begin position="28"/>
        <end position="60"/>
    </location>
</feature>
<proteinExistence type="predicted"/>
<dbReference type="Gene3D" id="1.10.1200.10">
    <property type="entry name" value="ACP-like"/>
    <property type="match status" value="1"/>
</dbReference>
<dbReference type="RefSeq" id="WP_120197765.1">
    <property type="nucleotide sequence ID" value="NZ_MCIA01000031.1"/>
</dbReference>
<keyword evidence="3" id="KW-1185">Reference proteome</keyword>
<dbReference type="AlphaFoldDB" id="A0A419SYA9"/>
<comment type="caution">
    <text evidence="2">The sequence shown here is derived from an EMBL/GenBank/DDBJ whole genome shotgun (WGS) entry which is preliminary data.</text>
</comment>
<evidence type="ECO:0000313" key="2">
    <source>
        <dbReference type="EMBL" id="RKD30242.1"/>
    </source>
</evidence>
<dbReference type="InterPro" id="IPR036736">
    <property type="entry name" value="ACP-like_sf"/>
</dbReference>
<sequence>MDNGYLTKYIDILKRYTIEEFTEKQMNVTMLDLGINSFRVIEIMIVLEGEFGINFPDSLITPDLFHSPKTFYDGLMTVLEAGKNRQNTGEK</sequence>
<dbReference type="Proteomes" id="UP000284277">
    <property type="component" value="Unassembled WGS sequence"/>
</dbReference>